<reference evidence="2" key="1">
    <citation type="submission" date="2015-12" db="EMBL/GenBank/DDBJ databases">
        <title>Complete genome sequences of two moderately thermophilic Paenibacillus species.</title>
        <authorList>
            <person name="Butler R.III."/>
            <person name="Wang J."/>
            <person name="Stark B.C."/>
            <person name="Pombert J.-F."/>
        </authorList>
    </citation>
    <scope>NUCLEOTIDE SEQUENCE [LARGE SCALE GENOMIC DNA]</scope>
    <source>
        <strain evidence="2">32O-Y</strain>
    </source>
</reference>
<dbReference type="OrthoDB" id="2664798at2"/>
<proteinExistence type="predicted"/>
<accession>A0A0U2UJR7</accession>
<evidence type="ECO:0000313" key="1">
    <source>
        <dbReference type="EMBL" id="ALS22177.1"/>
    </source>
</evidence>
<dbReference type="RefSeq" id="WP_062408493.1">
    <property type="nucleotide sequence ID" value="NZ_CP013652.1"/>
</dbReference>
<protein>
    <submittedName>
        <fullName evidence="1">Uncharacterized protein</fullName>
    </submittedName>
</protein>
<name>A0A0U2UJR7_9BACL</name>
<dbReference type="Proteomes" id="UP000061660">
    <property type="component" value="Chromosome"/>
</dbReference>
<dbReference type="KEGG" id="pnp:IJ22_18030"/>
<sequence length="95" mass="10810">MPIVTKDNTKYLQFGYGDIFVGEAKDSETGMTYGVAFVLSEPRDIGAEWNEVKGLTLDQLDTHVIMQFDKIESLDVVIETLQNIRKTMQMQDNAY</sequence>
<dbReference type="PATRIC" id="fig|162209.4.peg.1911"/>
<keyword evidence="2" id="KW-1185">Reference proteome</keyword>
<reference evidence="1 2" key="2">
    <citation type="journal article" date="2016" name="Genome Announc.">
        <title>Complete Genome Sequences of Two Interactive Moderate Thermophiles, Paenibacillus napthalenovorans 32O-Y and Paenibacillus sp. 32O-W.</title>
        <authorList>
            <person name="Butler R.R.III."/>
            <person name="Wang J."/>
            <person name="Stark B.C."/>
            <person name="Pombert J.F."/>
        </authorList>
    </citation>
    <scope>NUCLEOTIDE SEQUENCE [LARGE SCALE GENOMIC DNA]</scope>
    <source>
        <strain evidence="1 2">32O-Y</strain>
    </source>
</reference>
<dbReference type="STRING" id="162209.IJ22_18030"/>
<gene>
    <name evidence="1" type="ORF">IJ22_18030</name>
</gene>
<organism evidence="1 2">
    <name type="scientific">Paenibacillus naphthalenovorans</name>
    <dbReference type="NCBI Taxonomy" id="162209"/>
    <lineage>
        <taxon>Bacteria</taxon>
        <taxon>Bacillati</taxon>
        <taxon>Bacillota</taxon>
        <taxon>Bacilli</taxon>
        <taxon>Bacillales</taxon>
        <taxon>Paenibacillaceae</taxon>
        <taxon>Paenibacillus</taxon>
    </lineage>
</organism>
<dbReference type="AlphaFoldDB" id="A0A0U2UJR7"/>
<dbReference type="EMBL" id="CP013652">
    <property type="protein sequence ID" value="ALS22177.1"/>
    <property type="molecule type" value="Genomic_DNA"/>
</dbReference>
<evidence type="ECO:0000313" key="2">
    <source>
        <dbReference type="Proteomes" id="UP000061660"/>
    </source>
</evidence>